<dbReference type="GO" id="GO:1901359">
    <property type="term" value="F:tungstate binding"/>
    <property type="evidence" value="ECO:0007669"/>
    <property type="project" value="UniProtKB-ARBA"/>
</dbReference>
<dbReference type="GO" id="GO:0046872">
    <property type="term" value="F:metal ion binding"/>
    <property type="evidence" value="ECO:0007669"/>
    <property type="project" value="UniProtKB-KW"/>
</dbReference>
<sequence>MPLRLALLALLALAAPAAAGTVTVFAAASTREALDRAAEAWEAETGHEVVLSYAGSSALARQIQQGAPAQLFLSANADWMDVLQDEGLIDPDTRSDLLGNRLVLIAAPGAVLPDPLAPGALARALDDERLAMALVDAVPAGIYGKAALAHLGLWDALAPKVAQADNVRAALALVARGEAPFGVVYATDAAAEPAVTVAARFPPDSHPPIRYPLAAMRDAGPEARALLRWLNGPQAAAIFRDHGFTVPDRAP</sequence>
<reference evidence="8 9" key="1">
    <citation type="submission" date="2019-10" db="EMBL/GenBank/DDBJ databases">
        <title>Cognatihalovulum marinum gen. nov. sp. nov., a new member of the family Rhodobacteraceae isolated from deep seawater of the Northwest Indian Ocean.</title>
        <authorList>
            <person name="Ruan C."/>
            <person name="Wang J."/>
            <person name="Zheng X."/>
            <person name="Song L."/>
            <person name="Zhu Y."/>
            <person name="Huang Y."/>
            <person name="Lu Z."/>
            <person name="Du W."/>
            <person name="Huang L."/>
            <person name="Dai X."/>
        </authorList>
    </citation>
    <scope>NUCLEOTIDE SEQUENCE [LARGE SCALE GENOMIC DNA]</scope>
    <source>
        <strain evidence="8 9">2CG4</strain>
    </source>
</reference>
<dbReference type="Pfam" id="PF13531">
    <property type="entry name" value="SBP_bac_11"/>
    <property type="match status" value="1"/>
</dbReference>
<organism evidence="8 9">
    <name type="scientific">Halovulum marinum</name>
    <dbReference type="NCBI Taxonomy" id="2662447"/>
    <lineage>
        <taxon>Bacteria</taxon>
        <taxon>Pseudomonadati</taxon>
        <taxon>Pseudomonadota</taxon>
        <taxon>Alphaproteobacteria</taxon>
        <taxon>Rhodobacterales</taxon>
        <taxon>Paracoccaceae</taxon>
        <taxon>Halovulum</taxon>
    </lineage>
</organism>
<name>A0A6L5Z2C4_9RHOB</name>
<dbReference type="FunFam" id="3.40.190.10:FF:000035">
    <property type="entry name" value="Molybdate ABC transporter substrate-binding protein"/>
    <property type="match status" value="1"/>
</dbReference>
<evidence type="ECO:0000256" key="7">
    <source>
        <dbReference type="SAM" id="SignalP"/>
    </source>
</evidence>
<evidence type="ECO:0000313" key="8">
    <source>
        <dbReference type="EMBL" id="MSU90419.1"/>
    </source>
</evidence>
<evidence type="ECO:0000256" key="5">
    <source>
        <dbReference type="ARBA" id="ARBA00062515"/>
    </source>
</evidence>
<evidence type="ECO:0000256" key="2">
    <source>
        <dbReference type="ARBA" id="ARBA00022505"/>
    </source>
</evidence>
<evidence type="ECO:0000256" key="4">
    <source>
        <dbReference type="ARBA" id="ARBA00022729"/>
    </source>
</evidence>
<feature type="binding site" evidence="6">
    <location>
        <position position="185"/>
    </location>
    <ligand>
        <name>molybdate</name>
        <dbReference type="ChEBI" id="CHEBI:36264"/>
    </ligand>
</feature>
<keyword evidence="9" id="KW-1185">Reference proteome</keyword>
<keyword evidence="2 6" id="KW-0500">Molybdenum</keyword>
<evidence type="ECO:0000313" key="9">
    <source>
        <dbReference type="Proteomes" id="UP000474957"/>
    </source>
</evidence>
<protein>
    <submittedName>
        <fullName evidence="8">Molybdate ABC transporter substrate-binding protein</fullName>
    </submittedName>
</protein>
<feature type="binding site" evidence="6">
    <location>
        <position position="56"/>
    </location>
    <ligand>
        <name>molybdate</name>
        <dbReference type="ChEBI" id="CHEBI:36264"/>
    </ligand>
</feature>
<dbReference type="RefSeq" id="WP_154446914.1">
    <property type="nucleotide sequence ID" value="NZ_WIND01000009.1"/>
</dbReference>
<feature type="binding site" evidence="6">
    <location>
        <position position="140"/>
    </location>
    <ligand>
        <name>molybdate</name>
        <dbReference type="ChEBI" id="CHEBI:36264"/>
    </ligand>
</feature>
<keyword evidence="4 7" id="KW-0732">Signal</keyword>
<comment type="subunit">
    <text evidence="5">The complex is composed of two ATP-binding proteins (ModC), two transmembrane proteins (ModB) and a solute-binding protein (ModA).</text>
</comment>
<feature type="chain" id="PRO_5026671140" evidence="7">
    <location>
        <begin position="20"/>
        <end position="251"/>
    </location>
</feature>
<dbReference type="SUPFAM" id="SSF53850">
    <property type="entry name" value="Periplasmic binding protein-like II"/>
    <property type="match status" value="1"/>
</dbReference>
<feature type="binding site" evidence="6">
    <location>
        <position position="167"/>
    </location>
    <ligand>
        <name>molybdate</name>
        <dbReference type="ChEBI" id="CHEBI:36264"/>
    </ligand>
</feature>
<evidence type="ECO:0000256" key="1">
    <source>
        <dbReference type="ARBA" id="ARBA00009175"/>
    </source>
</evidence>
<dbReference type="GO" id="GO:0015689">
    <property type="term" value="P:molybdate ion transport"/>
    <property type="evidence" value="ECO:0007669"/>
    <property type="project" value="InterPro"/>
</dbReference>
<dbReference type="PIRSF" id="PIRSF004846">
    <property type="entry name" value="ModA"/>
    <property type="match status" value="1"/>
</dbReference>
<dbReference type="NCBIfam" id="TIGR01256">
    <property type="entry name" value="modA"/>
    <property type="match status" value="1"/>
</dbReference>
<dbReference type="AlphaFoldDB" id="A0A6L5Z2C4"/>
<keyword evidence="3 6" id="KW-0479">Metal-binding</keyword>
<feature type="signal peptide" evidence="7">
    <location>
        <begin position="1"/>
        <end position="19"/>
    </location>
</feature>
<comment type="caution">
    <text evidence="8">The sequence shown here is derived from an EMBL/GenBank/DDBJ whole genome shotgun (WGS) entry which is preliminary data.</text>
</comment>
<dbReference type="Proteomes" id="UP000474957">
    <property type="component" value="Unassembled WGS sequence"/>
</dbReference>
<dbReference type="InterPro" id="IPR005950">
    <property type="entry name" value="ModA"/>
</dbReference>
<feature type="binding site" evidence="6">
    <location>
        <position position="29"/>
    </location>
    <ligand>
        <name>molybdate</name>
        <dbReference type="ChEBI" id="CHEBI:36264"/>
    </ligand>
</feature>
<gene>
    <name evidence="8" type="primary">modA</name>
    <name evidence="8" type="ORF">GE300_12455</name>
</gene>
<dbReference type="PANTHER" id="PTHR30632">
    <property type="entry name" value="MOLYBDATE-BINDING PERIPLASMIC PROTEIN"/>
    <property type="match status" value="1"/>
</dbReference>
<dbReference type="InterPro" id="IPR050682">
    <property type="entry name" value="ModA/WtpA"/>
</dbReference>
<evidence type="ECO:0000256" key="3">
    <source>
        <dbReference type="ARBA" id="ARBA00022723"/>
    </source>
</evidence>
<dbReference type="GO" id="GO:0030973">
    <property type="term" value="F:molybdate ion binding"/>
    <property type="evidence" value="ECO:0007669"/>
    <property type="project" value="TreeGrafter"/>
</dbReference>
<evidence type="ECO:0000256" key="6">
    <source>
        <dbReference type="PIRSR" id="PIRSR004846-1"/>
    </source>
</evidence>
<accession>A0A6L5Z2C4</accession>
<dbReference type="Gene3D" id="3.40.190.10">
    <property type="entry name" value="Periplasmic binding protein-like II"/>
    <property type="match status" value="2"/>
</dbReference>
<comment type="similarity">
    <text evidence="1">Belongs to the bacterial solute-binding protein ModA family.</text>
</comment>
<proteinExistence type="inferred from homology"/>
<dbReference type="GO" id="GO:0030288">
    <property type="term" value="C:outer membrane-bounded periplasmic space"/>
    <property type="evidence" value="ECO:0007669"/>
    <property type="project" value="TreeGrafter"/>
</dbReference>
<dbReference type="PANTHER" id="PTHR30632:SF17">
    <property type="entry name" value="MOLYBDATE-BINDING PROTEIN MODA"/>
    <property type="match status" value="1"/>
</dbReference>
<dbReference type="EMBL" id="WIND01000009">
    <property type="protein sequence ID" value="MSU90419.1"/>
    <property type="molecule type" value="Genomic_DNA"/>
</dbReference>